<dbReference type="Proteomes" id="UP001162992">
    <property type="component" value="Chromosome 8"/>
</dbReference>
<organism evidence="1 2">
    <name type="scientific">Diphasiastrum complanatum</name>
    <name type="common">Issler's clubmoss</name>
    <name type="synonym">Lycopodium complanatum</name>
    <dbReference type="NCBI Taxonomy" id="34168"/>
    <lineage>
        <taxon>Eukaryota</taxon>
        <taxon>Viridiplantae</taxon>
        <taxon>Streptophyta</taxon>
        <taxon>Embryophyta</taxon>
        <taxon>Tracheophyta</taxon>
        <taxon>Lycopodiopsida</taxon>
        <taxon>Lycopodiales</taxon>
        <taxon>Lycopodiaceae</taxon>
        <taxon>Lycopodioideae</taxon>
        <taxon>Diphasiastrum</taxon>
    </lineage>
</organism>
<proteinExistence type="predicted"/>
<comment type="caution">
    <text evidence="1">The sequence shown here is derived from an EMBL/GenBank/DDBJ whole genome shotgun (WGS) entry which is preliminary data.</text>
</comment>
<reference evidence="2" key="1">
    <citation type="journal article" date="2024" name="Proc. Natl. Acad. Sci. U.S.A.">
        <title>Extraordinary preservation of gene collinearity over three hundred million years revealed in homosporous lycophytes.</title>
        <authorList>
            <person name="Li C."/>
            <person name="Wickell D."/>
            <person name="Kuo L.Y."/>
            <person name="Chen X."/>
            <person name="Nie B."/>
            <person name="Liao X."/>
            <person name="Peng D."/>
            <person name="Ji J."/>
            <person name="Jenkins J."/>
            <person name="Williams M."/>
            <person name="Shu S."/>
            <person name="Plott C."/>
            <person name="Barry K."/>
            <person name="Rajasekar S."/>
            <person name="Grimwood J."/>
            <person name="Han X."/>
            <person name="Sun S."/>
            <person name="Hou Z."/>
            <person name="He W."/>
            <person name="Dai G."/>
            <person name="Sun C."/>
            <person name="Schmutz J."/>
            <person name="Leebens-Mack J.H."/>
            <person name="Li F.W."/>
            <person name="Wang L."/>
        </authorList>
    </citation>
    <scope>NUCLEOTIDE SEQUENCE [LARGE SCALE GENOMIC DNA]</scope>
    <source>
        <strain evidence="2">cv. PW_Plant_1</strain>
    </source>
</reference>
<name>A0ACC2CZ23_DIPCM</name>
<evidence type="ECO:0000313" key="2">
    <source>
        <dbReference type="Proteomes" id="UP001162992"/>
    </source>
</evidence>
<evidence type="ECO:0000313" key="1">
    <source>
        <dbReference type="EMBL" id="KAJ7547242.1"/>
    </source>
</evidence>
<keyword evidence="2" id="KW-1185">Reference proteome</keyword>
<dbReference type="EMBL" id="CM055099">
    <property type="protein sequence ID" value="KAJ7547242.1"/>
    <property type="molecule type" value="Genomic_DNA"/>
</dbReference>
<accession>A0ACC2CZ23</accession>
<gene>
    <name evidence="1" type="ORF">O6H91_08G076500</name>
</gene>
<protein>
    <submittedName>
        <fullName evidence="1">Uncharacterized protein</fullName>
    </submittedName>
</protein>
<sequence>MMATDVVNVKEFQVLAKQKLPKMVYGFYASGAEDEWTLEENERAYQTIRIWPRILLDVSNVDLSTRVLGFDITMPVMIAPTSMHKMAHPDGELATAQAAAAAGTVMVLSTGATSSIEEVAQLNSGIRFFQLYIFNKTNAIQLVQRAEKSGYKAIVLTVDTPRLGHREADKKNRFALPPHLSLKNLIDVVPSQEQQEQIKGSKFETLIACMDQELSWKDVKWLQTVTKLPVLIKGVLTVEATEQALQASVAGIIVSNHGGRQLDHVPATISVLEEIVVAARGRIPVFLDGGIRRGTDIFKALALGASGVFVGRPILFALAIDGETGVKKALQILHDELELTMALAGCCKISDIKRSHVRTLRDRNRPSSRL</sequence>